<comment type="caution">
    <text evidence="2">The sequence shown here is derived from an EMBL/GenBank/DDBJ whole genome shotgun (WGS) entry which is preliminary data.</text>
</comment>
<name>A0A840SH69_9RHOB</name>
<dbReference type="Proteomes" id="UP000549457">
    <property type="component" value="Unassembled WGS sequence"/>
</dbReference>
<accession>A0A840SH69</accession>
<reference evidence="2 3" key="1">
    <citation type="submission" date="2020-08" db="EMBL/GenBank/DDBJ databases">
        <title>Genomic Encyclopedia of Type Strains, Phase IV (KMG-IV): sequencing the most valuable type-strain genomes for metagenomic binning, comparative biology and taxonomic classification.</title>
        <authorList>
            <person name="Goeker M."/>
        </authorList>
    </citation>
    <scope>NUCLEOTIDE SEQUENCE [LARGE SCALE GENOMIC DNA]</scope>
    <source>
        <strain evidence="2 3">DSM 101730</strain>
    </source>
</reference>
<protein>
    <submittedName>
        <fullName evidence="2">Uncharacterized protein</fullName>
    </submittedName>
</protein>
<organism evidence="2 3">
    <name type="scientific">Amaricoccus macauensis</name>
    <dbReference type="NCBI Taxonomy" id="57001"/>
    <lineage>
        <taxon>Bacteria</taxon>
        <taxon>Pseudomonadati</taxon>
        <taxon>Pseudomonadota</taxon>
        <taxon>Alphaproteobacteria</taxon>
        <taxon>Rhodobacterales</taxon>
        <taxon>Paracoccaceae</taxon>
        <taxon>Amaricoccus</taxon>
    </lineage>
</organism>
<feature type="region of interest" description="Disordered" evidence="1">
    <location>
        <begin position="1"/>
        <end position="24"/>
    </location>
</feature>
<dbReference type="RefSeq" id="WP_425486608.1">
    <property type="nucleotide sequence ID" value="NZ_JACHFM010000001.1"/>
</dbReference>
<gene>
    <name evidence="2" type="ORF">HNP73_000011</name>
</gene>
<sequence>MSGMRFTPKGYGGHRRNPDEVKREGWREQGVLAVSADDDRLTWPERELVRQLGEKLYGPRPSDREARHG</sequence>
<proteinExistence type="predicted"/>
<evidence type="ECO:0000256" key="1">
    <source>
        <dbReference type="SAM" id="MobiDB-lite"/>
    </source>
</evidence>
<keyword evidence="3" id="KW-1185">Reference proteome</keyword>
<dbReference type="AlphaFoldDB" id="A0A840SH69"/>
<evidence type="ECO:0000313" key="2">
    <source>
        <dbReference type="EMBL" id="MBB5220090.1"/>
    </source>
</evidence>
<evidence type="ECO:0000313" key="3">
    <source>
        <dbReference type="Proteomes" id="UP000549457"/>
    </source>
</evidence>
<dbReference type="EMBL" id="JACHFM010000001">
    <property type="protein sequence ID" value="MBB5220090.1"/>
    <property type="molecule type" value="Genomic_DNA"/>
</dbReference>